<feature type="compositionally biased region" description="Low complexity" evidence="1">
    <location>
        <begin position="268"/>
        <end position="285"/>
    </location>
</feature>
<feature type="region of interest" description="Disordered" evidence="1">
    <location>
        <begin position="261"/>
        <end position="287"/>
    </location>
</feature>
<dbReference type="EMBL" id="JADBJN010000001">
    <property type="protein sequence ID" value="KAG5685153.1"/>
    <property type="molecule type" value="Genomic_DNA"/>
</dbReference>
<keyword evidence="3" id="KW-1185">Reference proteome</keyword>
<feature type="compositionally biased region" description="Basic and acidic residues" evidence="1">
    <location>
        <begin position="405"/>
        <end position="415"/>
    </location>
</feature>
<dbReference type="AlphaFoldDB" id="A0A9J6CSH1"/>
<name>A0A9J6CSH1_POLVA</name>
<accession>A0A9J6CSH1</accession>
<sequence length="429" mass="46657">MEQIVFPNAASDSYSVPPVDSYAPGNYNPSFLNQQQQQRRPPPIRPQRPIPLLQPQRQSQSQYIPPVPMKLVRPQAPPPNFRPLPHNEHAQSIAQSYSSQSHHSSHSQTIRHPPQRPPVIHRMPVPQGLLQSIGQNVQAQDNGYRTHSSNTNTYLPPPSNEIPIPPVNLVVPNTGPVQHFNSYSNSGSSGVATSSSTFSLQNNELRNVHVIHDCGKGHLPAQSYGTPLAPPLSQYIPPNESHSAVLSTSYEVPAQNFEIPQHNSVDFNSPANSYGPPASGPASSSLDVIGLESRGNSVIVEPQTAESNDAPKVELPGLSSGLSNSGLDFISATKSHTLVLPTSQSGPTRNFQLNIQSSHSDQSDNRVDLPNHHQQILADGLLNSILNAIEQPSSTVPQVSEDPEQEHKEAKKFLESKAGQEVLAEKKEH</sequence>
<reference evidence="2" key="1">
    <citation type="submission" date="2021-03" db="EMBL/GenBank/DDBJ databases">
        <title>Chromosome level genome of the anhydrobiotic midge Polypedilum vanderplanki.</title>
        <authorList>
            <person name="Yoshida Y."/>
            <person name="Kikawada T."/>
            <person name="Gusev O."/>
        </authorList>
    </citation>
    <scope>NUCLEOTIDE SEQUENCE</scope>
    <source>
        <strain evidence="2">NIAS01</strain>
        <tissue evidence="2">Whole body or cell culture</tissue>
    </source>
</reference>
<evidence type="ECO:0000256" key="1">
    <source>
        <dbReference type="SAM" id="MobiDB-lite"/>
    </source>
</evidence>
<comment type="caution">
    <text evidence="2">The sequence shown here is derived from an EMBL/GenBank/DDBJ whole genome shotgun (WGS) entry which is preliminary data.</text>
</comment>
<feature type="compositionally biased region" description="Low complexity" evidence="1">
    <location>
        <begin position="50"/>
        <end position="62"/>
    </location>
</feature>
<protein>
    <submittedName>
        <fullName evidence="2">Uncharacterized protein</fullName>
    </submittedName>
</protein>
<feature type="region of interest" description="Disordered" evidence="1">
    <location>
        <begin position="392"/>
        <end position="429"/>
    </location>
</feature>
<dbReference type="Proteomes" id="UP001107558">
    <property type="component" value="Chromosome 1"/>
</dbReference>
<feature type="compositionally biased region" description="Pro residues" evidence="1">
    <location>
        <begin position="40"/>
        <end position="49"/>
    </location>
</feature>
<evidence type="ECO:0000313" key="2">
    <source>
        <dbReference type="EMBL" id="KAG5685153.1"/>
    </source>
</evidence>
<feature type="region of interest" description="Disordered" evidence="1">
    <location>
        <begin position="1"/>
        <end position="117"/>
    </location>
</feature>
<organism evidence="2 3">
    <name type="scientific">Polypedilum vanderplanki</name>
    <name type="common">Sleeping chironomid midge</name>
    <dbReference type="NCBI Taxonomy" id="319348"/>
    <lineage>
        <taxon>Eukaryota</taxon>
        <taxon>Metazoa</taxon>
        <taxon>Ecdysozoa</taxon>
        <taxon>Arthropoda</taxon>
        <taxon>Hexapoda</taxon>
        <taxon>Insecta</taxon>
        <taxon>Pterygota</taxon>
        <taxon>Neoptera</taxon>
        <taxon>Endopterygota</taxon>
        <taxon>Diptera</taxon>
        <taxon>Nematocera</taxon>
        <taxon>Chironomoidea</taxon>
        <taxon>Chironomidae</taxon>
        <taxon>Chironominae</taxon>
        <taxon>Polypedilum</taxon>
        <taxon>Polypedilum</taxon>
    </lineage>
</organism>
<evidence type="ECO:0000313" key="3">
    <source>
        <dbReference type="Proteomes" id="UP001107558"/>
    </source>
</evidence>
<proteinExistence type="predicted"/>
<dbReference type="OrthoDB" id="8197069at2759"/>
<feature type="compositionally biased region" description="Low complexity" evidence="1">
    <location>
        <begin position="90"/>
        <end position="108"/>
    </location>
</feature>
<gene>
    <name evidence="2" type="ORF">PVAND_014345</name>
</gene>